<dbReference type="GO" id="GO:0006313">
    <property type="term" value="P:DNA transposition"/>
    <property type="evidence" value="ECO:0007669"/>
    <property type="project" value="InterPro"/>
</dbReference>
<dbReference type="Pfam" id="PF01609">
    <property type="entry name" value="DDE_Tnp_1"/>
    <property type="match status" value="1"/>
</dbReference>
<evidence type="ECO:0000313" key="7">
    <source>
        <dbReference type="EMBL" id="SES43515.1"/>
    </source>
</evidence>
<evidence type="ECO:0000256" key="4">
    <source>
        <dbReference type="ARBA" id="ARBA00023172"/>
    </source>
</evidence>
<dbReference type="InterPro" id="IPR012337">
    <property type="entry name" value="RNaseH-like_sf"/>
</dbReference>
<evidence type="ECO:0000256" key="2">
    <source>
        <dbReference type="ARBA" id="ARBA00022578"/>
    </source>
</evidence>
<evidence type="ECO:0000256" key="3">
    <source>
        <dbReference type="ARBA" id="ARBA00023125"/>
    </source>
</evidence>
<comment type="similarity">
    <text evidence="1">Belongs to the transposase 11 family.</text>
</comment>
<keyword evidence="2" id="KW-0815">Transposition</keyword>
<dbReference type="PANTHER" id="PTHR33258">
    <property type="entry name" value="TRANSPOSASE INSL FOR INSERTION SEQUENCE ELEMENT IS186A-RELATED"/>
    <property type="match status" value="1"/>
</dbReference>
<dbReference type="GO" id="GO:0004803">
    <property type="term" value="F:transposase activity"/>
    <property type="evidence" value="ECO:0007669"/>
    <property type="project" value="InterPro"/>
</dbReference>
<evidence type="ECO:0000313" key="8">
    <source>
        <dbReference type="Proteomes" id="UP000198571"/>
    </source>
</evidence>
<dbReference type="InterPro" id="IPR002559">
    <property type="entry name" value="Transposase_11"/>
</dbReference>
<dbReference type="NCBIfam" id="NF033592">
    <property type="entry name" value="transpos_IS4_1"/>
    <property type="match status" value="1"/>
</dbReference>
<gene>
    <name evidence="7" type="ORF">SAMN05518684_1392</name>
</gene>
<feature type="region of interest" description="Disordered" evidence="5">
    <location>
        <begin position="376"/>
        <end position="409"/>
    </location>
</feature>
<protein>
    <submittedName>
        <fullName evidence="7">Transposase DDE domain-containing protein</fullName>
    </submittedName>
</protein>
<dbReference type="Gene3D" id="3.90.350.10">
    <property type="entry name" value="Transposase Inhibitor Protein From Tn5, Chain A, domain 1"/>
    <property type="match status" value="1"/>
</dbReference>
<dbReference type="SUPFAM" id="SSF53098">
    <property type="entry name" value="Ribonuclease H-like"/>
    <property type="match status" value="1"/>
</dbReference>
<reference evidence="8" key="1">
    <citation type="submission" date="2016-10" db="EMBL/GenBank/DDBJ databases">
        <authorList>
            <person name="Varghese N."/>
            <person name="Submissions S."/>
        </authorList>
    </citation>
    <scope>NUCLEOTIDE SEQUENCE [LARGE SCALE GENOMIC DNA]</scope>
    <source>
        <strain evidence="8">S9</strain>
    </source>
</reference>
<dbReference type="AlphaFoldDB" id="A0A1H9XBK8"/>
<dbReference type="InterPro" id="IPR047952">
    <property type="entry name" value="Transpos_IS4"/>
</dbReference>
<evidence type="ECO:0000256" key="1">
    <source>
        <dbReference type="ARBA" id="ARBA00010075"/>
    </source>
</evidence>
<dbReference type="GO" id="GO:0003677">
    <property type="term" value="F:DNA binding"/>
    <property type="evidence" value="ECO:0007669"/>
    <property type="project" value="UniProtKB-KW"/>
</dbReference>
<dbReference type="EMBL" id="FOGT01000039">
    <property type="protein sequence ID" value="SES43515.1"/>
    <property type="molecule type" value="Genomic_DNA"/>
</dbReference>
<keyword evidence="4" id="KW-0233">DNA recombination</keyword>
<evidence type="ECO:0000259" key="6">
    <source>
        <dbReference type="Pfam" id="PF01609"/>
    </source>
</evidence>
<accession>A0A1H9XBK8</accession>
<dbReference type="Proteomes" id="UP000198571">
    <property type="component" value="Unassembled WGS sequence"/>
</dbReference>
<feature type="domain" description="Transposase IS4-like" evidence="6">
    <location>
        <begin position="131"/>
        <end position="336"/>
    </location>
</feature>
<sequence length="409" mass="47591">MFPILYKGATRMKSIGHKALISQCLDLLPSKVYGCPLVNYGNDKLSAEALMKVFIAANLDNWQSYQHMELMLDANHALKKSLDLETMSGSQISRRINDLPTEWAQDLFLKVVSILQELTQKDHGITKKIGQLSIVDSTHLKLPSELCKWAYVSKEWHVVKMHTRVRVVSEDSCYPDKILPSTGNVSDFESSDELIEDLDTTYLMDRGYPSKQNLRTWLDQNLLFVARITQSLKVETIGEYSVDHPAIISDSKVLFNSSDKPVRLVVFKDDKDCLYRLMTSRWDLTSQEIMDLYRHRWKIETFFKWIKQHLSLVKIWSTKPQGVWNQMFLSLTAYCLALILKLKTGTNKTLWEFLLLMRVYMYDSWDTFTKKLFRKKSKTSRGRQKVPIEKKKDPQFQGSVAKVKVQKRK</sequence>
<dbReference type="PANTHER" id="PTHR33258:SF1">
    <property type="entry name" value="TRANSPOSASE INSL FOR INSERTION SEQUENCE ELEMENT IS186A-RELATED"/>
    <property type="match status" value="1"/>
</dbReference>
<evidence type="ECO:0000256" key="5">
    <source>
        <dbReference type="SAM" id="MobiDB-lite"/>
    </source>
</evidence>
<organism evidence="7 8">
    <name type="scientific">Salipaludibacillus aurantiacus</name>
    <dbReference type="NCBI Taxonomy" id="1601833"/>
    <lineage>
        <taxon>Bacteria</taxon>
        <taxon>Bacillati</taxon>
        <taxon>Bacillota</taxon>
        <taxon>Bacilli</taxon>
        <taxon>Bacillales</taxon>
        <taxon>Bacillaceae</taxon>
    </lineage>
</organism>
<keyword evidence="3" id="KW-0238">DNA-binding</keyword>
<name>A0A1H9XBK8_9BACI</name>
<proteinExistence type="inferred from homology"/>
<keyword evidence="8" id="KW-1185">Reference proteome</keyword>